<dbReference type="PANTHER" id="PTHR37480:SF1">
    <property type="entry name" value="ENOYL-[ACYL-CARRIER-PROTEIN] REDUCTASE [NADH]"/>
    <property type="match status" value="1"/>
</dbReference>
<organism evidence="13 14">
    <name type="scientific">Ilyobacter polytropus (strain ATCC 51220 / DSM 2926 / LMG 16218 / CuHBu1)</name>
    <dbReference type="NCBI Taxonomy" id="572544"/>
    <lineage>
        <taxon>Bacteria</taxon>
        <taxon>Fusobacteriati</taxon>
        <taxon>Fusobacteriota</taxon>
        <taxon>Fusobacteriia</taxon>
        <taxon>Fusobacteriales</taxon>
        <taxon>Fusobacteriaceae</taxon>
        <taxon>Ilyobacter</taxon>
    </lineage>
</organism>
<reference evidence="13 14" key="1">
    <citation type="journal article" date="2010" name="Stand. Genomic Sci.">
        <title>Complete genome sequence of Ilyobacter polytropus type strain (CuHbu1).</title>
        <authorList>
            <person name="Sikorski J."/>
            <person name="Chertkov O."/>
            <person name="Lapidus A."/>
            <person name="Nolan M."/>
            <person name="Lucas S."/>
            <person name="Del Rio T.G."/>
            <person name="Tice H."/>
            <person name="Cheng J.F."/>
            <person name="Tapia R."/>
            <person name="Han C."/>
            <person name="Goodwin L."/>
            <person name="Pitluck S."/>
            <person name="Liolios K."/>
            <person name="Ivanova N."/>
            <person name="Mavromatis K."/>
            <person name="Mikhailova N."/>
            <person name="Pati A."/>
            <person name="Chen A."/>
            <person name="Palaniappan K."/>
            <person name="Land M."/>
            <person name="Hauser L."/>
            <person name="Chang Y.J."/>
            <person name="Jeffries C.D."/>
            <person name="Brambilla E."/>
            <person name="Yasawong M."/>
            <person name="Rohde M."/>
            <person name="Pukall R."/>
            <person name="Spring S."/>
            <person name="Goker M."/>
            <person name="Woyke T."/>
            <person name="Bristow J."/>
            <person name="Eisen J.A."/>
            <person name="Markowitz V."/>
            <person name="Hugenholtz P."/>
            <person name="Kyrpides N.C."/>
            <person name="Klenk H.P."/>
        </authorList>
    </citation>
    <scope>NUCLEOTIDE SEQUENCE [LARGE SCALE GENOMIC DNA]</scope>
    <source>
        <strain evidence="14">ATCC 51220 / DSM 2926 / LMG 16218 / CuHBu1</strain>
    </source>
</reference>
<feature type="binding site" evidence="9">
    <location>
        <begin position="275"/>
        <end position="277"/>
    </location>
    <ligand>
        <name>NAD(+)</name>
        <dbReference type="ChEBI" id="CHEBI:57540"/>
    </ligand>
</feature>
<dbReference type="EMBL" id="CP002281">
    <property type="protein sequence ID" value="ADO82533.1"/>
    <property type="molecule type" value="Genomic_DNA"/>
</dbReference>
<dbReference type="InterPro" id="IPR010758">
    <property type="entry name" value="Trans-2-enoyl-CoA_reductase"/>
</dbReference>
<dbReference type="InterPro" id="IPR024906">
    <property type="entry name" value="Eno_Rdtase_FAD-bd_dom"/>
</dbReference>
<dbReference type="NCBIfam" id="NF010177">
    <property type="entry name" value="PRK13656.1"/>
    <property type="match status" value="1"/>
</dbReference>
<dbReference type="UniPathway" id="UPA00094"/>
<dbReference type="STRING" id="572544.Ilyop_0747"/>
<evidence type="ECO:0000256" key="8">
    <source>
        <dbReference type="ARBA" id="ARBA00048302"/>
    </source>
</evidence>
<keyword evidence="6 9" id="KW-0443">Lipid metabolism</keyword>
<dbReference type="AlphaFoldDB" id="E3H714"/>
<comment type="catalytic activity">
    <reaction evidence="8">
        <text>a 2,3-saturated acyl-CoA + NAD(+) = a (2E)-enoyl-CoA + NADH + H(+)</text>
        <dbReference type="Rhea" id="RHEA:18177"/>
        <dbReference type="ChEBI" id="CHEBI:15378"/>
        <dbReference type="ChEBI" id="CHEBI:57540"/>
        <dbReference type="ChEBI" id="CHEBI:57945"/>
        <dbReference type="ChEBI" id="CHEBI:58856"/>
        <dbReference type="ChEBI" id="CHEBI:65111"/>
        <dbReference type="EC" id="1.3.1.44"/>
    </reaction>
</comment>
<dbReference type="Pfam" id="PF12242">
    <property type="entry name" value="Eno-Rase_NADH_b"/>
    <property type="match status" value="1"/>
</dbReference>
<protein>
    <recommendedName>
        <fullName evidence="9">Enoyl-[acyl-carrier-protein] reductase [NADH]</fullName>
        <shortName evidence="9">ENR</shortName>
        <ecNumber evidence="9">1.3.1.9</ecNumber>
    </recommendedName>
</protein>
<keyword evidence="2 9" id="KW-0444">Lipid biosynthesis</keyword>
<feature type="binding site" evidence="9">
    <location>
        <position position="245"/>
    </location>
    <ligand>
        <name>NAD(+)</name>
        <dbReference type="ChEBI" id="CHEBI:57540"/>
    </ligand>
</feature>
<dbReference type="RefSeq" id="WP_013387203.1">
    <property type="nucleotide sequence ID" value="NC_014632.1"/>
</dbReference>
<dbReference type="PANTHER" id="PTHR37480">
    <property type="entry name" value="ENOYL-[ACYL-CARRIER-PROTEIN] REDUCTASE [NADH]"/>
    <property type="match status" value="1"/>
</dbReference>
<keyword evidence="7 9" id="KW-0275">Fatty acid biosynthesis</keyword>
<dbReference type="NCBIfam" id="NF043048">
    <property type="entry name" value="EnoyACPredFabV"/>
    <property type="match status" value="1"/>
</dbReference>
<feature type="domain" description="Trans-2-enoyl-CoA reductase catalytic" evidence="11">
    <location>
        <begin position="82"/>
        <end position="319"/>
    </location>
</feature>
<feature type="site" description="Plays an important role in discriminating NADH against NADPH" evidence="9">
    <location>
        <position position="75"/>
    </location>
</feature>
<feature type="binding site" evidence="9">
    <location>
        <begin position="74"/>
        <end position="75"/>
    </location>
    <ligand>
        <name>NAD(+)</name>
        <dbReference type="ChEBI" id="CHEBI:57540"/>
    </ligand>
</feature>
<dbReference type="Gene3D" id="3.40.50.720">
    <property type="entry name" value="NAD(P)-binding Rossmann-like Domain"/>
    <property type="match status" value="1"/>
</dbReference>
<dbReference type="KEGG" id="ipo:Ilyop_0747"/>
<dbReference type="HOGENOM" id="CLU_057698_1_0_0"/>
<evidence type="ECO:0000259" key="12">
    <source>
        <dbReference type="Pfam" id="PF12242"/>
    </source>
</evidence>
<dbReference type="GO" id="GO:0006633">
    <property type="term" value="P:fatty acid biosynthetic process"/>
    <property type="evidence" value="ECO:0007669"/>
    <property type="project" value="UniProtKB-UniRule"/>
</dbReference>
<evidence type="ECO:0000256" key="2">
    <source>
        <dbReference type="ARBA" id="ARBA00022516"/>
    </source>
</evidence>
<keyword evidence="4 9" id="KW-0560">Oxidoreductase</keyword>
<dbReference type="HAMAP" id="MF_01838">
    <property type="entry name" value="FabV_reductase"/>
    <property type="match status" value="1"/>
</dbReference>
<sequence>MVIKPKIKGSLALNCHPVGCKEEVLNQIKYVENSKKYKGAKKVLIIGASSGYGLATRISLAFGGSDSDTIGVSFEREGSKRKVGSAGWYSNIWFREEAEKKGLIAKNILGDAFSHNMKEEVIKYIKEEFGGKIDLLVYSLASGMRTDPDTNKIYKSNLRPQGESLTGFTFNVEKESMEEVTLSPATEEDLTNTVKVMGGEDWELWVKALIEANVVSEGFKTMAYSYIGPAVMEGIYRHGTIGSAKEHLEKTARDLDEVLKDEKSGEAYVAVNKAIVTKASAYIPIFPLYASALMRVMEEKGIEENAIEHTHRLFADMVYGDKPEFDSEKRMRPDSWELRDDVQEEVLEIYKKVTENNFKELTDFDKYKTEFLKLNGFKVEGVNYEEDVDLEELSKLKP</sequence>
<dbReference type="Proteomes" id="UP000006875">
    <property type="component" value="Chromosome"/>
</dbReference>
<accession>E3H714</accession>
<name>E3H714_ILYPC</name>
<dbReference type="InterPro" id="IPR024910">
    <property type="entry name" value="Enoyl-CoA_Rdtase_cat_dom"/>
</dbReference>
<evidence type="ECO:0000313" key="14">
    <source>
        <dbReference type="Proteomes" id="UP000006875"/>
    </source>
</evidence>
<proteinExistence type="inferred from homology"/>
<keyword evidence="3 9" id="KW-0276">Fatty acid metabolism</keyword>
<comment type="pathway">
    <text evidence="9">Lipid metabolism; fatty acid biosynthesis.</text>
</comment>
<dbReference type="GO" id="GO:0051287">
    <property type="term" value="F:NAD binding"/>
    <property type="evidence" value="ECO:0007669"/>
    <property type="project" value="UniProtKB-UniRule"/>
</dbReference>
<dbReference type="SUPFAM" id="SSF51735">
    <property type="entry name" value="NAD(P)-binding Rossmann-fold domains"/>
    <property type="match status" value="1"/>
</dbReference>
<dbReference type="GO" id="GO:0004318">
    <property type="term" value="F:enoyl-[acyl-carrier-protein] reductase (NADH) activity"/>
    <property type="evidence" value="ECO:0007669"/>
    <property type="project" value="UniProtKB-UniRule"/>
</dbReference>
<dbReference type="Pfam" id="PF07055">
    <property type="entry name" value="Eno-Rase_FAD_bd"/>
    <property type="match status" value="1"/>
</dbReference>
<comment type="catalytic activity">
    <reaction evidence="9">
        <text>a 2,3-saturated acyl-[ACP] + NAD(+) = a (2E)-enoyl-[ACP] + NADH + H(+)</text>
        <dbReference type="Rhea" id="RHEA:10240"/>
        <dbReference type="Rhea" id="RHEA-COMP:9925"/>
        <dbReference type="Rhea" id="RHEA-COMP:9926"/>
        <dbReference type="ChEBI" id="CHEBI:15378"/>
        <dbReference type="ChEBI" id="CHEBI:57540"/>
        <dbReference type="ChEBI" id="CHEBI:57945"/>
        <dbReference type="ChEBI" id="CHEBI:78784"/>
        <dbReference type="ChEBI" id="CHEBI:78785"/>
        <dbReference type="EC" id="1.3.1.9"/>
    </reaction>
</comment>
<evidence type="ECO:0000256" key="1">
    <source>
        <dbReference type="ARBA" id="ARBA00011245"/>
    </source>
</evidence>
<feature type="binding site" evidence="9">
    <location>
        <position position="226"/>
    </location>
    <ligand>
        <name>substrate</name>
    </ligand>
</feature>
<feature type="binding site" evidence="9">
    <location>
        <begin position="111"/>
        <end position="112"/>
    </location>
    <ligand>
        <name>NAD(+)</name>
        <dbReference type="ChEBI" id="CHEBI:57540"/>
    </ligand>
</feature>
<feature type="active site" description="Proton donor" evidence="9">
    <location>
        <position position="236"/>
    </location>
</feature>
<dbReference type="Pfam" id="PF12241">
    <property type="entry name" value="Enoyl_reductase"/>
    <property type="match status" value="1"/>
</dbReference>
<comment type="similarity">
    <text evidence="9">Belongs to the TER reductase family.</text>
</comment>
<evidence type="ECO:0000259" key="10">
    <source>
        <dbReference type="Pfam" id="PF07055"/>
    </source>
</evidence>
<dbReference type="InterPro" id="IPR036291">
    <property type="entry name" value="NAD(P)-bd_dom_sf"/>
</dbReference>
<feature type="domain" description="Enoyl reductase FAD binding" evidence="10">
    <location>
        <begin position="325"/>
        <end position="388"/>
    </location>
</feature>
<evidence type="ECO:0000256" key="6">
    <source>
        <dbReference type="ARBA" id="ARBA00023098"/>
    </source>
</evidence>
<evidence type="ECO:0000256" key="7">
    <source>
        <dbReference type="ARBA" id="ARBA00023160"/>
    </source>
</evidence>
<feature type="binding site" evidence="9">
    <location>
        <begin position="140"/>
        <end position="141"/>
    </location>
    <ligand>
        <name>NAD(+)</name>
        <dbReference type="ChEBI" id="CHEBI:57540"/>
    </ligand>
</feature>
<evidence type="ECO:0000256" key="9">
    <source>
        <dbReference type="HAMAP-Rule" id="MF_01838"/>
    </source>
</evidence>
<evidence type="ECO:0000256" key="3">
    <source>
        <dbReference type="ARBA" id="ARBA00022832"/>
    </source>
</evidence>
<evidence type="ECO:0000313" key="13">
    <source>
        <dbReference type="EMBL" id="ADO82533.1"/>
    </source>
</evidence>
<comment type="function">
    <text evidence="9">Involved in the final reduction of the elongation cycle of fatty acid synthesis (FAS II). Catalyzes the reduction of a carbon-carbon double bond in an enoyl moiety that is covalently linked to an acyl carrier protein (ACP).</text>
</comment>
<dbReference type="OrthoDB" id="9802260at2"/>
<dbReference type="eggNOG" id="COG3007">
    <property type="taxonomic scope" value="Bacteria"/>
</dbReference>
<comment type="subunit">
    <text evidence="1 9">Monomer.</text>
</comment>
<gene>
    <name evidence="9" type="primary">fabV</name>
    <name evidence="13" type="ordered locus">Ilyop_0747</name>
</gene>
<dbReference type="InterPro" id="IPR050048">
    <property type="entry name" value="FabV-like_NADH_b"/>
</dbReference>
<evidence type="ECO:0000256" key="5">
    <source>
        <dbReference type="ARBA" id="ARBA00023027"/>
    </source>
</evidence>
<feature type="binding site" evidence="9">
    <location>
        <begin position="47"/>
        <end position="52"/>
    </location>
    <ligand>
        <name>NAD(+)</name>
        <dbReference type="ChEBI" id="CHEBI:57540"/>
    </ligand>
</feature>
<keyword evidence="14" id="KW-1185">Reference proteome</keyword>
<dbReference type="EC" id="1.3.1.9" evidence="9"/>
<dbReference type="GO" id="GO:0050343">
    <property type="term" value="F:trans-2-enoyl-CoA reductase (NADH) activity"/>
    <property type="evidence" value="ECO:0007669"/>
    <property type="project" value="UniProtKB-EC"/>
</dbReference>
<feature type="domain" description="Trans-2-enoyl-CoA reductase-like NAD(P)H binding" evidence="12">
    <location>
        <begin position="2"/>
        <end position="79"/>
    </location>
</feature>
<keyword evidence="5 9" id="KW-0520">NAD</keyword>
<evidence type="ECO:0000259" key="11">
    <source>
        <dbReference type="Pfam" id="PF12241"/>
    </source>
</evidence>
<evidence type="ECO:0000256" key="4">
    <source>
        <dbReference type="ARBA" id="ARBA00023002"/>
    </source>
</evidence>